<dbReference type="Pfam" id="PF13365">
    <property type="entry name" value="Trypsin_2"/>
    <property type="match status" value="1"/>
</dbReference>
<evidence type="ECO:0000256" key="1">
    <source>
        <dbReference type="ARBA" id="ARBA00010541"/>
    </source>
</evidence>
<dbReference type="SUPFAM" id="SSF50494">
    <property type="entry name" value="Trypsin-like serine proteases"/>
    <property type="match status" value="1"/>
</dbReference>
<protein>
    <submittedName>
        <fullName evidence="5">Serine protease</fullName>
    </submittedName>
</protein>
<comment type="similarity">
    <text evidence="1">Belongs to the peptidase S1C family.</text>
</comment>
<dbReference type="GO" id="GO:0006508">
    <property type="term" value="P:proteolysis"/>
    <property type="evidence" value="ECO:0007669"/>
    <property type="project" value="UniProtKB-KW"/>
</dbReference>
<dbReference type="Gene3D" id="2.40.10.10">
    <property type="entry name" value="Trypsin-like serine proteases"/>
    <property type="match status" value="2"/>
</dbReference>
<evidence type="ECO:0000313" key="6">
    <source>
        <dbReference type="Proteomes" id="UP000315400"/>
    </source>
</evidence>
<dbReference type="SMART" id="SM00228">
    <property type="entry name" value="PDZ"/>
    <property type="match status" value="1"/>
</dbReference>
<dbReference type="Gene3D" id="2.30.42.10">
    <property type="match status" value="1"/>
</dbReference>
<dbReference type="InterPro" id="IPR009003">
    <property type="entry name" value="Peptidase_S1_PA"/>
</dbReference>
<evidence type="ECO:0000256" key="2">
    <source>
        <dbReference type="ARBA" id="ARBA00022670"/>
    </source>
</evidence>
<dbReference type="PROSITE" id="PS50106">
    <property type="entry name" value="PDZ"/>
    <property type="match status" value="1"/>
</dbReference>
<dbReference type="Proteomes" id="UP000315400">
    <property type="component" value="Unassembled WGS sequence"/>
</dbReference>
<dbReference type="InterPro" id="IPR001478">
    <property type="entry name" value="PDZ"/>
</dbReference>
<dbReference type="PRINTS" id="PR00834">
    <property type="entry name" value="PROTEASES2C"/>
</dbReference>
<accession>A0A540VUL2</accession>
<dbReference type="SUPFAM" id="SSF50156">
    <property type="entry name" value="PDZ domain-like"/>
    <property type="match status" value="1"/>
</dbReference>
<dbReference type="InterPro" id="IPR043504">
    <property type="entry name" value="Peptidase_S1_PA_chymotrypsin"/>
</dbReference>
<sequence>MDVGMIPWTVGVRCQSVVLLVVLVIAGCTDPGTDESAMQWQGSVEKSAGSVVALTASGGIAGAIGSGVIVGAGGYVLIADHVASSGLDIEIATRHGSRSVSVIARDPVLDLQLVHAPGLRGPVVSGLRGTELEPGTEVWAVGAGNGSRTPRAGTVTATETVVDAILPAQPLIETDIRLTPGDSGGALLDADGRLAGLLVGTRVDVDRVQAVSIPAAAIGRFLDRIESEHWPERGTLGLELREVREPGLVVVALPDRGAAGVEGLQVGDRITHINGESVRDRARLQALVAAMGPGRSVRLDVVRGNEYLQREVTTTLLPQPGWGQAEE</sequence>
<dbReference type="Pfam" id="PF13180">
    <property type="entry name" value="PDZ_2"/>
    <property type="match status" value="1"/>
</dbReference>
<evidence type="ECO:0000313" key="5">
    <source>
        <dbReference type="EMBL" id="TQE99843.1"/>
    </source>
</evidence>
<dbReference type="InterPro" id="IPR051201">
    <property type="entry name" value="Chloro_Bact_Ser_Proteases"/>
</dbReference>
<dbReference type="InterPro" id="IPR036034">
    <property type="entry name" value="PDZ_sf"/>
</dbReference>
<name>A0A540VUL2_9GAMM</name>
<organism evidence="5 6">
    <name type="scientific">Spiribacter salinus</name>
    <dbReference type="NCBI Taxonomy" id="1335746"/>
    <lineage>
        <taxon>Bacteria</taxon>
        <taxon>Pseudomonadati</taxon>
        <taxon>Pseudomonadota</taxon>
        <taxon>Gammaproteobacteria</taxon>
        <taxon>Chromatiales</taxon>
        <taxon>Ectothiorhodospiraceae</taxon>
        <taxon>Spiribacter</taxon>
    </lineage>
</organism>
<dbReference type="InterPro" id="IPR001940">
    <property type="entry name" value="Peptidase_S1C"/>
</dbReference>
<reference evidence="5 6" key="1">
    <citation type="submission" date="2019-06" db="EMBL/GenBank/DDBJ databases">
        <title>Metagenome assembled Genome of Spiribacter salinus SL48-SHIP from the microbial mat of Salt Lake 48 (Novosibirsk region, Russia).</title>
        <authorList>
            <person name="Shipova A."/>
            <person name="Rozanov A.S."/>
            <person name="Bryanskaya A.V."/>
            <person name="Peltek S.E."/>
        </authorList>
    </citation>
    <scope>NUCLEOTIDE SEQUENCE [LARGE SCALE GENOMIC DNA]</scope>
    <source>
        <strain evidence="5">SL48-SHIP-2</strain>
    </source>
</reference>
<feature type="domain" description="PDZ" evidence="4">
    <location>
        <begin position="232"/>
        <end position="305"/>
    </location>
</feature>
<comment type="caution">
    <text evidence="5">The sequence shown here is derived from an EMBL/GenBank/DDBJ whole genome shotgun (WGS) entry which is preliminary data.</text>
</comment>
<dbReference type="EMBL" id="VIFK01000036">
    <property type="protein sequence ID" value="TQE99843.1"/>
    <property type="molecule type" value="Genomic_DNA"/>
</dbReference>
<dbReference type="PANTHER" id="PTHR43343">
    <property type="entry name" value="PEPTIDASE S12"/>
    <property type="match status" value="1"/>
</dbReference>
<dbReference type="PANTHER" id="PTHR43343:SF3">
    <property type="entry name" value="PROTEASE DO-LIKE 8, CHLOROPLASTIC"/>
    <property type="match status" value="1"/>
</dbReference>
<gene>
    <name evidence="5" type="ORF">FKY71_06440</name>
</gene>
<keyword evidence="3" id="KW-0378">Hydrolase</keyword>
<dbReference type="AlphaFoldDB" id="A0A540VUL2"/>
<proteinExistence type="inferred from homology"/>
<evidence type="ECO:0000259" key="4">
    <source>
        <dbReference type="PROSITE" id="PS50106"/>
    </source>
</evidence>
<dbReference type="GO" id="GO:0004252">
    <property type="term" value="F:serine-type endopeptidase activity"/>
    <property type="evidence" value="ECO:0007669"/>
    <property type="project" value="InterPro"/>
</dbReference>
<evidence type="ECO:0000256" key="3">
    <source>
        <dbReference type="ARBA" id="ARBA00022801"/>
    </source>
</evidence>
<keyword evidence="2 5" id="KW-0645">Protease</keyword>